<evidence type="ECO:0000256" key="7">
    <source>
        <dbReference type="RuleBase" id="RU363058"/>
    </source>
</evidence>
<dbReference type="GO" id="GO:0005315">
    <property type="term" value="F:phosphate transmembrane transporter activity"/>
    <property type="evidence" value="ECO:0007669"/>
    <property type="project" value="InterPro"/>
</dbReference>
<evidence type="ECO:0000256" key="8">
    <source>
        <dbReference type="SAM" id="MobiDB-lite"/>
    </source>
</evidence>
<evidence type="ECO:0000256" key="6">
    <source>
        <dbReference type="ARBA" id="ARBA00023136"/>
    </source>
</evidence>
<evidence type="ECO:0000313" key="10">
    <source>
        <dbReference type="Proteomes" id="UP001305414"/>
    </source>
</evidence>
<keyword evidence="4 7" id="KW-0812">Transmembrane</keyword>
<feature type="transmembrane region" description="Helical" evidence="7">
    <location>
        <begin position="189"/>
        <end position="212"/>
    </location>
</feature>
<dbReference type="GO" id="GO:0035435">
    <property type="term" value="P:phosphate ion transmembrane transport"/>
    <property type="evidence" value="ECO:0007669"/>
    <property type="project" value="TreeGrafter"/>
</dbReference>
<dbReference type="AlphaFoldDB" id="A0AAN7UXG8"/>
<feature type="transmembrane region" description="Helical" evidence="7">
    <location>
        <begin position="158"/>
        <end position="177"/>
    </location>
</feature>
<comment type="caution">
    <text evidence="9">The sequence shown here is derived from an EMBL/GenBank/DDBJ whole genome shotgun (WGS) entry which is preliminary data.</text>
</comment>
<accession>A0AAN7UXG8</accession>
<gene>
    <name evidence="9" type="ORF">RRF57_005134</name>
</gene>
<dbReference type="PANTHER" id="PTHR11101">
    <property type="entry name" value="PHOSPHATE TRANSPORTER"/>
    <property type="match status" value="1"/>
</dbReference>
<evidence type="ECO:0000256" key="3">
    <source>
        <dbReference type="ARBA" id="ARBA00022592"/>
    </source>
</evidence>
<feature type="compositionally biased region" description="Basic and acidic residues" evidence="8">
    <location>
        <begin position="334"/>
        <end position="350"/>
    </location>
</feature>
<feature type="transmembrane region" description="Helical" evidence="7">
    <location>
        <begin position="519"/>
        <end position="538"/>
    </location>
</feature>
<dbReference type="GO" id="GO:0016020">
    <property type="term" value="C:membrane"/>
    <property type="evidence" value="ECO:0007669"/>
    <property type="project" value="UniProtKB-SubCell"/>
</dbReference>
<reference evidence="9 10" key="1">
    <citation type="submission" date="2023-10" db="EMBL/GenBank/DDBJ databases">
        <title>Draft genome sequence of Xylaria bambusicola isolate GMP-LS, the root and basal stem rot pathogen of sugarcane in Indonesia.</title>
        <authorList>
            <person name="Selvaraj P."/>
            <person name="Muralishankar V."/>
            <person name="Muruganantham S."/>
            <person name="Sp S."/>
            <person name="Haryani S."/>
            <person name="Lau K.J.X."/>
            <person name="Naqvi N.I."/>
        </authorList>
    </citation>
    <scope>NUCLEOTIDE SEQUENCE [LARGE SCALE GENOMIC DNA]</scope>
    <source>
        <strain evidence="9">GMP-LS</strain>
    </source>
</reference>
<keyword evidence="3 7" id="KW-0592">Phosphate transport</keyword>
<evidence type="ECO:0000256" key="4">
    <source>
        <dbReference type="ARBA" id="ARBA00022692"/>
    </source>
</evidence>
<dbReference type="Proteomes" id="UP001305414">
    <property type="component" value="Unassembled WGS sequence"/>
</dbReference>
<feature type="region of interest" description="Disordered" evidence="8">
    <location>
        <begin position="331"/>
        <end position="350"/>
    </location>
</feature>
<evidence type="ECO:0000256" key="1">
    <source>
        <dbReference type="ARBA" id="ARBA00004141"/>
    </source>
</evidence>
<evidence type="ECO:0000256" key="2">
    <source>
        <dbReference type="ARBA" id="ARBA00022448"/>
    </source>
</evidence>
<evidence type="ECO:0000256" key="5">
    <source>
        <dbReference type="ARBA" id="ARBA00022989"/>
    </source>
</evidence>
<feature type="transmembrane region" description="Helical" evidence="7">
    <location>
        <begin position="126"/>
        <end position="146"/>
    </location>
</feature>
<dbReference type="EMBL" id="JAWHQM010000011">
    <property type="protein sequence ID" value="KAK5629419.1"/>
    <property type="molecule type" value="Genomic_DNA"/>
</dbReference>
<feature type="transmembrane region" description="Helical" evidence="7">
    <location>
        <begin position="224"/>
        <end position="247"/>
    </location>
</feature>
<keyword evidence="6 7" id="KW-0472">Membrane</keyword>
<comment type="function">
    <text evidence="7">Sodium-phosphate symporter.</text>
</comment>
<keyword evidence="2 7" id="KW-0813">Transport</keyword>
<feature type="transmembrane region" description="Helical" evidence="7">
    <location>
        <begin position="259"/>
        <end position="283"/>
    </location>
</feature>
<proteinExistence type="inferred from homology"/>
<dbReference type="PANTHER" id="PTHR11101:SF57">
    <property type="entry name" value="PHOSPHATE TRANSPORTER"/>
    <property type="match status" value="1"/>
</dbReference>
<organism evidence="9 10">
    <name type="scientific">Xylaria bambusicola</name>
    <dbReference type="NCBI Taxonomy" id="326684"/>
    <lineage>
        <taxon>Eukaryota</taxon>
        <taxon>Fungi</taxon>
        <taxon>Dikarya</taxon>
        <taxon>Ascomycota</taxon>
        <taxon>Pezizomycotina</taxon>
        <taxon>Sordariomycetes</taxon>
        <taxon>Xylariomycetidae</taxon>
        <taxon>Xylariales</taxon>
        <taxon>Xylariaceae</taxon>
        <taxon>Xylaria</taxon>
    </lineage>
</organism>
<comment type="subcellular location">
    <subcellularLocation>
        <location evidence="1 7">Membrane</location>
        <topology evidence="1 7">Multi-pass membrane protein</topology>
    </subcellularLocation>
</comment>
<name>A0AAN7UXG8_9PEZI</name>
<feature type="transmembrane region" description="Helical" evidence="7">
    <location>
        <begin position="591"/>
        <end position="617"/>
    </location>
</feature>
<keyword evidence="10" id="KW-1185">Reference proteome</keyword>
<dbReference type="Pfam" id="PF01384">
    <property type="entry name" value="PHO4"/>
    <property type="match status" value="1"/>
</dbReference>
<dbReference type="InterPro" id="IPR001204">
    <property type="entry name" value="Phos_transporter"/>
</dbReference>
<comment type="similarity">
    <text evidence="7">Belongs to the inorganic phosphate transporter (PiT) (TC 2.A.20) family.</text>
</comment>
<protein>
    <recommendedName>
        <fullName evidence="7">Phosphate transporter</fullName>
    </recommendedName>
</protein>
<feature type="transmembrane region" description="Helical" evidence="7">
    <location>
        <begin position="89"/>
        <end position="106"/>
    </location>
</feature>
<keyword evidence="5 7" id="KW-1133">Transmembrane helix</keyword>
<sequence length="624" mass="67523">MHITATIPQLLAELPLSFLPCLDLTRRLSPPRQPSNTVDMAWPALPQYNYIFAIGTLFALLDAYNNGANDVANSWATSVSSRSISYRQAMLFGLVFEVLGAVTVGARTADTIKNGIIPVEAFRGDAGVQMLAFTCALVAASSWVMWCTKNSTHVSSTYSLISAVAGVGVAVVGADQVKWGWNGGKGLGAIFAGLGLAPLISGGFAGIIFMLIKVVVHMRRNPVPWAVWTSPAFFFIVGTILTLSIVYKGSPSLKLTKKPSYWLAGVILGSGAAVGLLATIFFLPYVHTVVIKKDHSLKWWEFIKGPLLFKRPYPEGVESAKVRNYAVVQEEEDNHLTRSPESLKEGDAASNDEKHLVSAEVKEKDYKTLLAEGEARHRANLCKRRGPIGWAMRTLRDNPMGAGEIYELHNIRALAVRLPALVVATLLYGFYYDIHSAQHGVHGTPDGKRMEIVYAHATKYPNEVEHLYSFVQILTACTASFAHGANDIGNSVGPWAVIYGAWTTGDALKSKAPVEPWQLGVLAVTISVGLITYGYNIMKAAVPQWSWVPLSPSFSSLSFPFLCPPRCVFTGATVGVGLCNGTIKAVNWNRVLLLLIGWILTIPIAGTLGGVLMGIVLNAPHFAS</sequence>
<evidence type="ECO:0000313" key="9">
    <source>
        <dbReference type="EMBL" id="KAK5629419.1"/>
    </source>
</evidence>